<accession>A0ACB9KZV5</accession>
<proteinExistence type="predicted"/>
<keyword evidence="2" id="KW-1185">Reference proteome</keyword>
<gene>
    <name evidence="1" type="ORF">MLD38_038419</name>
</gene>
<reference evidence="2" key="1">
    <citation type="journal article" date="2023" name="Front. Plant Sci.">
        <title>Chromosomal-level genome assembly of Melastoma candidum provides insights into trichome evolution.</title>
        <authorList>
            <person name="Zhong Y."/>
            <person name="Wu W."/>
            <person name="Sun C."/>
            <person name="Zou P."/>
            <person name="Liu Y."/>
            <person name="Dai S."/>
            <person name="Zhou R."/>
        </authorList>
    </citation>
    <scope>NUCLEOTIDE SEQUENCE [LARGE SCALE GENOMIC DNA]</scope>
</reference>
<dbReference type="Proteomes" id="UP001057402">
    <property type="component" value="Chromosome 12"/>
</dbReference>
<protein>
    <submittedName>
        <fullName evidence="1">Uncharacterized protein</fullName>
    </submittedName>
</protein>
<comment type="caution">
    <text evidence="1">The sequence shown here is derived from an EMBL/GenBank/DDBJ whole genome shotgun (WGS) entry which is preliminary data.</text>
</comment>
<sequence length="567" mass="61542">MVATHGLLAISLAVLAGAFFSAASGAIVEYTFQVQNLTVNKLCNTRVITAVNGTLPGPIINVTEGDTLVVHVINNSPYNLTIHWHGIFQLLSGWADGPSYITQCPIPPNGGIYTYRFNVTKQQGTLWWHAHVSLLRATVYGGLIIRPKSGSYPFLKPYAEVPIILGEYWNADVVAVENEALASGFVPNNSDAYTINGRPGNLYPCSVNDMYNLTVTPGKTYLLRIINAALNNQLFFKIAGHNFTVVAADASYVTPYKTDVIVLAPGQTADALFTANQYPGAYYMATHPYISAQNVGFDNTTATGLVLYQGASSSSPVMPSLPAFNDTPTANKFYTSLTSLVVAPNWVPVAPKVDQEMFTTAGLGFTPCPTCQIPIQGLQGLRFSASMNNRSFQLPTTALLQAHYYNIPGVYTTDFPNQPPFAFNYTDPSISLSPLAITLKSTSVKKLKFNSTVQVIFQNTALVGVESHPMHLHGFNFHVLAQGFGNYNATTACNKFNYYNPQIRNTIAVPVGGWAVIRFTANNPGIWFLHCHLDVHLPWGLAMAFEVDNGGTPDSTLPPPPADLPKC</sequence>
<name>A0ACB9KZV5_9MYRT</name>
<evidence type="ECO:0000313" key="2">
    <source>
        <dbReference type="Proteomes" id="UP001057402"/>
    </source>
</evidence>
<dbReference type="EMBL" id="CM042891">
    <property type="protein sequence ID" value="KAI4302701.1"/>
    <property type="molecule type" value="Genomic_DNA"/>
</dbReference>
<organism evidence="1 2">
    <name type="scientific">Melastoma candidum</name>
    <dbReference type="NCBI Taxonomy" id="119954"/>
    <lineage>
        <taxon>Eukaryota</taxon>
        <taxon>Viridiplantae</taxon>
        <taxon>Streptophyta</taxon>
        <taxon>Embryophyta</taxon>
        <taxon>Tracheophyta</taxon>
        <taxon>Spermatophyta</taxon>
        <taxon>Magnoliopsida</taxon>
        <taxon>eudicotyledons</taxon>
        <taxon>Gunneridae</taxon>
        <taxon>Pentapetalae</taxon>
        <taxon>rosids</taxon>
        <taxon>malvids</taxon>
        <taxon>Myrtales</taxon>
        <taxon>Melastomataceae</taxon>
        <taxon>Melastomatoideae</taxon>
        <taxon>Melastomateae</taxon>
        <taxon>Melastoma</taxon>
    </lineage>
</organism>
<evidence type="ECO:0000313" key="1">
    <source>
        <dbReference type="EMBL" id="KAI4302701.1"/>
    </source>
</evidence>